<sequence length="219" mass="23979">MAIRRLDQDGLRMATQELTAGRVVVIPFPSPLPYVIAGTTAPGVNTAKGRPAEQPTGMAIADPAGIRQYITLDPESLQFAEWASRVRKINLLVPVTDDVPDWLKPAVVDGRAGITLAWLPELRPLLDSFGHLYLSSANRTKNDVATTAHAAGTEFPDHLVLDGDRLRDPTMKSGSAAMILFDKDLATRIHRGGIHLDGHPDPDAYLTDLKRAWQSRRHI</sequence>
<name>A0A4R5AGH0_9ACTN</name>
<evidence type="ECO:0000259" key="1">
    <source>
        <dbReference type="PROSITE" id="PS51163"/>
    </source>
</evidence>
<protein>
    <recommendedName>
        <fullName evidence="1">YrdC-like domain-containing protein</fullName>
    </recommendedName>
</protein>
<reference evidence="2 3" key="1">
    <citation type="submission" date="2019-03" db="EMBL/GenBank/DDBJ databases">
        <title>Draft genome sequences of novel Actinobacteria.</title>
        <authorList>
            <person name="Sahin N."/>
            <person name="Ay H."/>
            <person name="Saygin H."/>
        </authorList>
    </citation>
    <scope>NUCLEOTIDE SEQUENCE [LARGE SCALE GENOMIC DNA]</scope>
    <source>
        <strain evidence="2 3">DSM 45941</strain>
    </source>
</reference>
<dbReference type="InterPro" id="IPR017945">
    <property type="entry name" value="DHBP_synth_RibB-like_a/b_dom"/>
</dbReference>
<dbReference type="SUPFAM" id="SSF55821">
    <property type="entry name" value="YrdC/RibB"/>
    <property type="match status" value="1"/>
</dbReference>
<dbReference type="OrthoDB" id="508917at2"/>
<dbReference type="Pfam" id="PF01300">
    <property type="entry name" value="Sua5_yciO_yrdC"/>
    <property type="match status" value="1"/>
</dbReference>
<keyword evidence="3" id="KW-1185">Reference proteome</keyword>
<gene>
    <name evidence="2" type="ORF">E1293_34865</name>
</gene>
<dbReference type="AlphaFoldDB" id="A0A4R5AGH0"/>
<evidence type="ECO:0000313" key="2">
    <source>
        <dbReference type="EMBL" id="TDD70349.1"/>
    </source>
</evidence>
<comment type="caution">
    <text evidence="2">The sequence shown here is derived from an EMBL/GenBank/DDBJ whole genome shotgun (WGS) entry which is preliminary data.</text>
</comment>
<dbReference type="RefSeq" id="WP_132202305.1">
    <property type="nucleotide sequence ID" value="NZ_SMKY01000235.1"/>
</dbReference>
<dbReference type="Proteomes" id="UP000295578">
    <property type="component" value="Unassembled WGS sequence"/>
</dbReference>
<feature type="domain" description="YrdC-like" evidence="1">
    <location>
        <begin position="8"/>
        <end position="195"/>
    </location>
</feature>
<organism evidence="2 3">
    <name type="scientific">Actinomadura darangshiensis</name>
    <dbReference type="NCBI Taxonomy" id="705336"/>
    <lineage>
        <taxon>Bacteria</taxon>
        <taxon>Bacillati</taxon>
        <taxon>Actinomycetota</taxon>
        <taxon>Actinomycetes</taxon>
        <taxon>Streptosporangiales</taxon>
        <taxon>Thermomonosporaceae</taxon>
        <taxon>Actinomadura</taxon>
    </lineage>
</organism>
<dbReference type="InterPro" id="IPR006070">
    <property type="entry name" value="Sua5-like_dom"/>
</dbReference>
<dbReference type="Gene3D" id="3.90.870.10">
    <property type="entry name" value="DHBP synthase"/>
    <property type="match status" value="1"/>
</dbReference>
<proteinExistence type="predicted"/>
<dbReference type="PROSITE" id="PS51163">
    <property type="entry name" value="YRDC"/>
    <property type="match status" value="1"/>
</dbReference>
<dbReference type="GO" id="GO:0003725">
    <property type="term" value="F:double-stranded RNA binding"/>
    <property type="evidence" value="ECO:0007669"/>
    <property type="project" value="InterPro"/>
</dbReference>
<accession>A0A4R5AGH0</accession>
<dbReference type="EMBL" id="SMKY01000235">
    <property type="protein sequence ID" value="TDD70349.1"/>
    <property type="molecule type" value="Genomic_DNA"/>
</dbReference>
<evidence type="ECO:0000313" key="3">
    <source>
        <dbReference type="Proteomes" id="UP000295578"/>
    </source>
</evidence>